<dbReference type="Proteomes" id="UP000077115">
    <property type="component" value="Unassembled WGS sequence"/>
</dbReference>
<protein>
    <submittedName>
        <fullName evidence="2">Uncharacterized protein</fullName>
    </submittedName>
</protein>
<proteinExistence type="predicted"/>
<gene>
    <name evidence="2" type="ORF">BDEG_24451</name>
    <name evidence="3" type="ORF">BDEG_25899</name>
</gene>
<dbReference type="EMBL" id="DS022307">
    <property type="protein sequence ID" value="OAJ42448.1"/>
    <property type="molecule type" value="Genomic_DNA"/>
</dbReference>
<accession>A0A177WN09</accession>
<evidence type="ECO:0000313" key="2">
    <source>
        <dbReference type="EMBL" id="OAJ40751.1"/>
    </source>
</evidence>
<feature type="compositionally biased region" description="Low complexity" evidence="1">
    <location>
        <begin position="116"/>
        <end position="139"/>
    </location>
</feature>
<feature type="region of interest" description="Disordered" evidence="1">
    <location>
        <begin position="116"/>
        <end position="184"/>
    </location>
</feature>
<dbReference type="EMBL" id="DS022304">
    <property type="protein sequence ID" value="OAJ40751.1"/>
    <property type="molecule type" value="Genomic_DNA"/>
</dbReference>
<organism evidence="2 4">
    <name type="scientific">Batrachochytrium dendrobatidis (strain JEL423)</name>
    <dbReference type="NCBI Taxonomy" id="403673"/>
    <lineage>
        <taxon>Eukaryota</taxon>
        <taxon>Fungi</taxon>
        <taxon>Fungi incertae sedis</taxon>
        <taxon>Chytridiomycota</taxon>
        <taxon>Chytridiomycota incertae sedis</taxon>
        <taxon>Chytridiomycetes</taxon>
        <taxon>Rhizophydiales</taxon>
        <taxon>Rhizophydiales incertae sedis</taxon>
        <taxon>Batrachochytrium</taxon>
    </lineage>
</organism>
<dbReference type="VEuPathDB" id="FungiDB:BDEG_24451"/>
<reference evidence="2 4" key="2">
    <citation type="submission" date="2016-05" db="EMBL/GenBank/DDBJ databases">
        <title>Lineage-specific infection strategies underlie the spectrum of fungal disease in amphibians.</title>
        <authorList>
            <person name="Cuomo C.A."/>
            <person name="Farrer R.A."/>
            <person name="James T."/>
            <person name="Longcore J."/>
            <person name="Birren B."/>
        </authorList>
    </citation>
    <scope>NUCLEOTIDE SEQUENCE [LARGE SCALE GENOMIC DNA]</scope>
    <source>
        <strain evidence="2 4">JEL423</strain>
    </source>
</reference>
<reference evidence="2 4" key="1">
    <citation type="submission" date="2006-10" db="EMBL/GenBank/DDBJ databases">
        <title>The Genome Sequence of Batrachochytrium dendrobatidis JEL423.</title>
        <authorList>
            <consortium name="The Broad Institute Genome Sequencing Platform"/>
            <person name="Birren B."/>
            <person name="Lander E."/>
            <person name="Galagan J."/>
            <person name="Cuomo C."/>
            <person name="Devon K."/>
            <person name="Jaffe D."/>
            <person name="Butler J."/>
            <person name="Alvarez P."/>
            <person name="Gnerre S."/>
            <person name="Grabherr M."/>
            <person name="Kleber M."/>
            <person name="Mauceli E."/>
            <person name="Brockman W."/>
            <person name="Young S."/>
            <person name="LaButti K."/>
            <person name="Sykes S."/>
            <person name="DeCaprio D."/>
            <person name="Crawford M."/>
            <person name="Koehrsen M."/>
            <person name="Engels R."/>
            <person name="Montgomery P."/>
            <person name="Pearson M."/>
            <person name="Howarth C."/>
            <person name="Larson L."/>
            <person name="White J."/>
            <person name="O'Leary S."/>
            <person name="Kodira C."/>
            <person name="Zeng Q."/>
            <person name="Yandava C."/>
            <person name="Alvarado L."/>
            <person name="Longcore J."/>
            <person name="James T."/>
        </authorList>
    </citation>
    <scope>NUCLEOTIDE SEQUENCE [LARGE SCALE GENOMIC DNA]</scope>
    <source>
        <strain evidence="2 4">JEL423</strain>
    </source>
</reference>
<sequence length="184" mass="19796">MDYHVGWCMTCEKRIASSYIYCSLSCQFQDFLMDDQSSHNFTGTDGYHASECMPTAIKMSSSSSTHSSYSATSSSSGSYSASMLKPTSQSVNYLEEWIVSDESSSGMSEGITAFNSSDSSSGCSKSMSGFIPTRSRSGIPSPPPSPSSFLLMNGVPKLLGRGRQSPYASHQRVRCTPPPSYISA</sequence>
<evidence type="ECO:0000313" key="3">
    <source>
        <dbReference type="EMBL" id="OAJ42448.1"/>
    </source>
</evidence>
<dbReference type="OrthoDB" id="2159041at2759"/>
<dbReference type="AlphaFoldDB" id="A0A177WN09"/>
<evidence type="ECO:0000313" key="4">
    <source>
        <dbReference type="Proteomes" id="UP000077115"/>
    </source>
</evidence>
<evidence type="ECO:0000256" key="1">
    <source>
        <dbReference type="SAM" id="MobiDB-lite"/>
    </source>
</evidence>
<name>A0A177WN09_BATDL</name>
<dbReference type="VEuPathDB" id="FungiDB:BDEG_25899"/>